<organism evidence="1 2">
    <name type="scientific">Sphingomonas gei</name>
    <dbReference type="NCBI Taxonomy" id="1395960"/>
    <lineage>
        <taxon>Bacteria</taxon>
        <taxon>Pseudomonadati</taxon>
        <taxon>Pseudomonadota</taxon>
        <taxon>Alphaproteobacteria</taxon>
        <taxon>Sphingomonadales</taxon>
        <taxon>Sphingomonadaceae</taxon>
        <taxon>Sphingomonas</taxon>
    </lineage>
</organism>
<proteinExistence type="predicted"/>
<sequence length="371" mass="40432">MRRSQMLFSENAPFESALSGFAEDIRAHPVPQPAPLPCDRWIARSVLQKAIRRAEPVLAQRALANLFDHDRRATWRALVVIALEDVGIANTEVLARVVAAQRARTWRAGVGGDWAVLAELTRQMADSNHCQAACDLLLRATNDTALQRARADALEMDIGSLIATMADSAQPMVMRGLSALAAGGGLIEGHVGREPVAIFETLAELCHFSPLVTICRDALRISRNPMALLFPLILQEHATADEPSIADDPMPPVQFISHIPGYALDQFTRRGNAVSRAVLAESGELTDLLTGAGFRTGEHASAVGDLIFLREGGNIRNRMVWPVGDQLRLPYRWLPAVPRLGSNLAQALRLIEAQGSQIENLRHGHLTTGSR</sequence>
<dbReference type="SUPFAM" id="SSF48019">
    <property type="entry name" value="post-AAA+ oligomerization domain-like"/>
    <property type="match status" value="1"/>
</dbReference>
<dbReference type="Gene3D" id="1.20.272.10">
    <property type="match status" value="1"/>
</dbReference>
<comment type="caution">
    <text evidence="1">The sequence shown here is derived from an EMBL/GenBank/DDBJ whole genome shotgun (WGS) entry which is preliminary data.</text>
</comment>
<protein>
    <submittedName>
        <fullName evidence="1">Uncharacterized protein</fullName>
    </submittedName>
</protein>
<evidence type="ECO:0000313" key="1">
    <source>
        <dbReference type="EMBL" id="TGX54780.1"/>
    </source>
</evidence>
<dbReference type="OrthoDB" id="8013467at2"/>
<dbReference type="AlphaFoldDB" id="A0A4S1XGJ2"/>
<dbReference type="Proteomes" id="UP000306147">
    <property type="component" value="Unassembled WGS sequence"/>
</dbReference>
<dbReference type="GO" id="GO:0006260">
    <property type="term" value="P:DNA replication"/>
    <property type="evidence" value="ECO:0007669"/>
    <property type="project" value="InterPro"/>
</dbReference>
<dbReference type="GO" id="GO:0003677">
    <property type="term" value="F:DNA binding"/>
    <property type="evidence" value="ECO:0007669"/>
    <property type="project" value="InterPro"/>
</dbReference>
<dbReference type="EMBL" id="SRXT01000002">
    <property type="protein sequence ID" value="TGX54780.1"/>
    <property type="molecule type" value="Genomic_DNA"/>
</dbReference>
<keyword evidence="2" id="KW-1185">Reference proteome</keyword>
<evidence type="ECO:0000313" key="2">
    <source>
        <dbReference type="Proteomes" id="UP000306147"/>
    </source>
</evidence>
<gene>
    <name evidence="1" type="ORF">E5A73_04815</name>
</gene>
<name>A0A4S1XGJ2_9SPHN</name>
<accession>A0A4S1XGJ2</accession>
<reference evidence="1 2" key="1">
    <citation type="submission" date="2019-04" db="EMBL/GenBank/DDBJ databases">
        <title>Sphingomonas psychrotolerans sp. nov., isolated from soil in the Tianshan Mountains, Xinjiang, China.</title>
        <authorList>
            <person name="Luo Y."/>
            <person name="Sheng H."/>
        </authorList>
    </citation>
    <scope>NUCLEOTIDE SEQUENCE [LARGE SCALE GENOMIC DNA]</scope>
    <source>
        <strain evidence="1 2">ZFGT-11</strain>
    </source>
</reference>
<dbReference type="InterPro" id="IPR008921">
    <property type="entry name" value="DNA_pol3_clamp-load_cplx_C"/>
</dbReference>